<evidence type="ECO:0000313" key="3">
    <source>
        <dbReference type="Proteomes" id="UP001165080"/>
    </source>
</evidence>
<feature type="compositionally biased region" description="Low complexity" evidence="1">
    <location>
        <begin position="263"/>
        <end position="275"/>
    </location>
</feature>
<feature type="compositionally biased region" description="Acidic residues" evidence="1">
    <location>
        <begin position="305"/>
        <end position="314"/>
    </location>
</feature>
<sequence length="501" mass="53084">MIDLKALKEQLKLLGHDLPDEQVVAILKEMNIDFAGEPSDLTDSLRGPAKTPGAFDEDALFPGPPRTGSILDNFQGRPPQPPHQQHGAASAAAAASPQAAAVEGFTYGYTSPAQSAAAGQYYGKPLSGMLPRTGPAAGHTHGAGSSSGPQAAGSEDRDDCYDYDSEDDVDAAEEQGASGRFCVAGTSGASGSACGHPDVHQARMAASDLAGGRSSSGVGMRGLAPPGRDIADRLGRVSLNEPAVADGKASVKGMETVRRHSSAAGATRPTGATAARDQHYKAHGQRQSFPADRGTRTMPPHGLGEEEEEDEESDVVLSDPDKDPLHLGGSLQDLRWPPPEGPGAHERAAQDPYAAWLGGRGDPLATHLADALLAQGQLSPQASNRSIASRATSRYSTGSKRGGGPKKVDRVQRYQQLQQEWSQNRFLKQASGASRGISRKPVNFHSHFASLHAAEEAERQRMLRDTRAKTKKELGAATEAPTANRRDELRWQTRMRLKNQS</sequence>
<gene>
    <name evidence="2" type="primary">PLEST001368</name>
    <name evidence="2" type="ORF">PLESTB_001795600</name>
</gene>
<dbReference type="EMBL" id="BRXU01000050">
    <property type="protein sequence ID" value="GLC61720.1"/>
    <property type="molecule type" value="Genomic_DNA"/>
</dbReference>
<feature type="compositionally biased region" description="Low complexity" evidence="1">
    <location>
        <begin position="133"/>
        <end position="153"/>
    </location>
</feature>
<feature type="region of interest" description="Disordered" evidence="1">
    <location>
        <begin position="467"/>
        <end position="501"/>
    </location>
</feature>
<feature type="region of interest" description="Disordered" evidence="1">
    <location>
        <begin position="379"/>
        <end position="410"/>
    </location>
</feature>
<dbReference type="Proteomes" id="UP001165080">
    <property type="component" value="Unassembled WGS sequence"/>
</dbReference>
<name>A0A9W6C1H9_9CHLO</name>
<feature type="compositionally biased region" description="Low complexity" evidence="1">
    <location>
        <begin position="211"/>
        <end position="222"/>
    </location>
</feature>
<proteinExistence type="predicted"/>
<organism evidence="2 3">
    <name type="scientific">Pleodorina starrii</name>
    <dbReference type="NCBI Taxonomy" id="330485"/>
    <lineage>
        <taxon>Eukaryota</taxon>
        <taxon>Viridiplantae</taxon>
        <taxon>Chlorophyta</taxon>
        <taxon>core chlorophytes</taxon>
        <taxon>Chlorophyceae</taxon>
        <taxon>CS clade</taxon>
        <taxon>Chlamydomonadales</taxon>
        <taxon>Volvocaceae</taxon>
        <taxon>Pleodorina</taxon>
    </lineage>
</organism>
<feature type="compositionally biased region" description="Polar residues" evidence="1">
    <location>
        <begin position="379"/>
        <end position="399"/>
    </location>
</feature>
<feature type="compositionally biased region" description="Low complexity" evidence="1">
    <location>
        <begin position="83"/>
        <end position="95"/>
    </location>
</feature>
<feature type="region of interest" description="Disordered" evidence="1">
    <location>
        <begin position="244"/>
        <end position="352"/>
    </location>
</feature>
<dbReference type="AlphaFoldDB" id="A0A9W6C1H9"/>
<feature type="region of interest" description="Disordered" evidence="1">
    <location>
        <begin position="132"/>
        <end position="174"/>
    </location>
</feature>
<protein>
    <submittedName>
        <fullName evidence="2">Uncharacterized protein</fullName>
    </submittedName>
</protein>
<evidence type="ECO:0000256" key="1">
    <source>
        <dbReference type="SAM" id="MobiDB-lite"/>
    </source>
</evidence>
<comment type="caution">
    <text evidence="2">The sequence shown here is derived from an EMBL/GenBank/DDBJ whole genome shotgun (WGS) entry which is preliminary data.</text>
</comment>
<feature type="region of interest" description="Disordered" evidence="1">
    <location>
        <begin position="208"/>
        <end position="229"/>
    </location>
</feature>
<feature type="compositionally biased region" description="Acidic residues" evidence="1">
    <location>
        <begin position="156"/>
        <end position="173"/>
    </location>
</feature>
<keyword evidence="3" id="KW-1185">Reference proteome</keyword>
<accession>A0A9W6C1H9</accession>
<evidence type="ECO:0000313" key="2">
    <source>
        <dbReference type="EMBL" id="GLC61720.1"/>
    </source>
</evidence>
<feature type="region of interest" description="Disordered" evidence="1">
    <location>
        <begin position="37"/>
        <end position="95"/>
    </location>
</feature>
<reference evidence="2 3" key="1">
    <citation type="journal article" date="2023" name="Commun. Biol.">
        <title>Reorganization of the ancestral sex-determining regions during the evolution of trioecy in Pleodorina starrii.</title>
        <authorList>
            <person name="Takahashi K."/>
            <person name="Suzuki S."/>
            <person name="Kawai-Toyooka H."/>
            <person name="Yamamoto K."/>
            <person name="Hamaji T."/>
            <person name="Ootsuki R."/>
            <person name="Yamaguchi H."/>
            <person name="Kawachi M."/>
            <person name="Higashiyama T."/>
            <person name="Nozaki H."/>
        </authorList>
    </citation>
    <scope>NUCLEOTIDE SEQUENCE [LARGE SCALE GENOMIC DNA]</scope>
    <source>
        <strain evidence="2 3">NIES-4479</strain>
    </source>
</reference>